<evidence type="ECO:0000313" key="1">
    <source>
        <dbReference type="Proteomes" id="UP000887574"/>
    </source>
</evidence>
<evidence type="ECO:0000313" key="2">
    <source>
        <dbReference type="WBParaSite" id="jg14629"/>
    </source>
</evidence>
<reference evidence="2" key="1">
    <citation type="submission" date="2022-11" db="UniProtKB">
        <authorList>
            <consortium name="WormBaseParasite"/>
        </authorList>
    </citation>
    <scope>IDENTIFICATION</scope>
</reference>
<keyword evidence="1" id="KW-1185">Reference proteome</keyword>
<dbReference type="AlphaFoldDB" id="A0A915D242"/>
<proteinExistence type="predicted"/>
<name>A0A915D242_9BILA</name>
<dbReference type="WBParaSite" id="jg14629">
    <property type="protein sequence ID" value="jg14629"/>
    <property type="gene ID" value="jg14629"/>
</dbReference>
<accession>A0A915D242</accession>
<dbReference type="Proteomes" id="UP000887574">
    <property type="component" value="Unplaced"/>
</dbReference>
<organism evidence="1 2">
    <name type="scientific">Ditylenchus dipsaci</name>
    <dbReference type="NCBI Taxonomy" id="166011"/>
    <lineage>
        <taxon>Eukaryota</taxon>
        <taxon>Metazoa</taxon>
        <taxon>Ecdysozoa</taxon>
        <taxon>Nematoda</taxon>
        <taxon>Chromadorea</taxon>
        <taxon>Rhabditida</taxon>
        <taxon>Tylenchina</taxon>
        <taxon>Tylenchomorpha</taxon>
        <taxon>Sphaerularioidea</taxon>
        <taxon>Anguinidae</taxon>
        <taxon>Anguininae</taxon>
        <taxon>Ditylenchus</taxon>
    </lineage>
</organism>
<sequence>MSTGDSIPVDCPRTATENSLSLEIHWIPTGIPVAKWWNYLITAKFSGKKVEFTNLPLECHWITSGNNEFQ</sequence>
<protein>
    <submittedName>
        <fullName evidence="2">Uncharacterized protein</fullName>
    </submittedName>
</protein>